<feature type="domain" description="WRKY" evidence="7">
    <location>
        <begin position="3"/>
        <end position="48"/>
    </location>
</feature>
<comment type="subcellular location">
    <subcellularLocation>
        <location evidence="1">Nucleus</location>
    </subcellularLocation>
</comment>
<dbReference type="Proteomes" id="UP000596660">
    <property type="component" value="Unplaced"/>
</dbReference>
<evidence type="ECO:0000256" key="1">
    <source>
        <dbReference type="ARBA" id="ARBA00004123"/>
    </source>
</evidence>
<evidence type="ECO:0000313" key="9">
    <source>
        <dbReference type="Proteomes" id="UP000596660"/>
    </source>
</evidence>
<accession>A0A803LXW3</accession>
<reference evidence="8" key="1">
    <citation type="journal article" date="2017" name="Nature">
        <title>The genome of Chenopodium quinoa.</title>
        <authorList>
            <person name="Jarvis D.E."/>
            <person name="Ho Y.S."/>
            <person name="Lightfoot D.J."/>
            <person name="Schmoeckel S.M."/>
            <person name="Li B."/>
            <person name="Borm T.J.A."/>
            <person name="Ohyanagi H."/>
            <person name="Mineta K."/>
            <person name="Michell C.T."/>
            <person name="Saber N."/>
            <person name="Kharbatia N.M."/>
            <person name="Rupper R.R."/>
            <person name="Sharp A.R."/>
            <person name="Dally N."/>
            <person name="Boughton B.A."/>
            <person name="Woo Y.H."/>
            <person name="Gao G."/>
            <person name="Schijlen E.G.W.M."/>
            <person name="Guo X."/>
            <person name="Momin A.A."/>
            <person name="Negrao S."/>
            <person name="Al-Babili S."/>
            <person name="Gehring C."/>
            <person name="Roessner U."/>
            <person name="Jung C."/>
            <person name="Murphy K."/>
            <person name="Arold S.T."/>
            <person name="Gojobori T."/>
            <person name="van der Linden C.G."/>
            <person name="van Loo E.N."/>
            <person name="Jellen E.N."/>
            <person name="Maughan P.J."/>
            <person name="Tester M."/>
        </authorList>
    </citation>
    <scope>NUCLEOTIDE SEQUENCE [LARGE SCALE GENOMIC DNA]</scope>
    <source>
        <strain evidence="8">cv. PI 614886</strain>
    </source>
</reference>
<evidence type="ECO:0000256" key="2">
    <source>
        <dbReference type="ARBA" id="ARBA00023015"/>
    </source>
</evidence>
<dbReference type="PROSITE" id="PS50811">
    <property type="entry name" value="WRKY"/>
    <property type="match status" value="1"/>
</dbReference>
<evidence type="ECO:0000313" key="8">
    <source>
        <dbReference type="EnsemblPlants" id="AUR62020314-RA:cds"/>
    </source>
</evidence>
<keyword evidence="9" id="KW-1185">Reference proteome</keyword>
<evidence type="ECO:0000256" key="3">
    <source>
        <dbReference type="ARBA" id="ARBA00023125"/>
    </source>
</evidence>
<dbReference type="AlphaFoldDB" id="A0A803LXW3"/>
<dbReference type="InterPro" id="IPR036576">
    <property type="entry name" value="WRKY_dom_sf"/>
</dbReference>
<protein>
    <recommendedName>
        <fullName evidence="7">WRKY domain-containing protein</fullName>
    </recommendedName>
</protein>
<dbReference type="GO" id="GO:0003700">
    <property type="term" value="F:DNA-binding transcription factor activity"/>
    <property type="evidence" value="ECO:0007669"/>
    <property type="project" value="InterPro"/>
</dbReference>
<evidence type="ECO:0000256" key="4">
    <source>
        <dbReference type="ARBA" id="ARBA00023163"/>
    </source>
</evidence>
<evidence type="ECO:0000256" key="6">
    <source>
        <dbReference type="SAM" id="MobiDB-lite"/>
    </source>
</evidence>
<reference evidence="8" key="2">
    <citation type="submission" date="2021-03" db="UniProtKB">
        <authorList>
            <consortium name="EnsemblPlants"/>
        </authorList>
    </citation>
    <scope>IDENTIFICATION</scope>
</reference>
<dbReference type="SMART" id="SM00774">
    <property type="entry name" value="WRKY"/>
    <property type="match status" value="1"/>
</dbReference>
<sequence>MIETSNLEPDGYAWRKYGEKPILNTKHPRSSKALSPCKTTNNPPPCLVDSMNNPNPPVVSNAIIGDVNQQQDVVFSSSLFMSANYMASSSVNIDGCDLMAGYEQLYDMDGALQLQDIPFGEMNLSPMWE</sequence>
<dbReference type="GO" id="GO:0043565">
    <property type="term" value="F:sequence-specific DNA binding"/>
    <property type="evidence" value="ECO:0007669"/>
    <property type="project" value="InterPro"/>
</dbReference>
<dbReference type="GO" id="GO:0005634">
    <property type="term" value="C:nucleus"/>
    <property type="evidence" value="ECO:0007669"/>
    <property type="project" value="UniProtKB-SubCell"/>
</dbReference>
<dbReference type="Gene3D" id="2.20.25.80">
    <property type="entry name" value="WRKY domain"/>
    <property type="match status" value="1"/>
</dbReference>
<organism evidence="8 9">
    <name type="scientific">Chenopodium quinoa</name>
    <name type="common">Quinoa</name>
    <dbReference type="NCBI Taxonomy" id="63459"/>
    <lineage>
        <taxon>Eukaryota</taxon>
        <taxon>Viridiplantae</taxon>
        <taxon>Streptophyta</taxon>
        <taxon>Embryophyta</taxon>
        <taxon>Tracheophyta</taxon>
        <taxon>Spermatophyta</taxon>
        <taxon>Magnoliopsida</taxon>
        <taxon>eudicotyledons</taxon>
        <taxon>Gunneridae</taxon>
        <taxon>Pentapetalae</taxon>
        <taxon>Caryophyllales</taxon>
        <taxon>Chenopodiaceae</taxon>
        <taxon>Chenopodioideae</taxon>
        <taxon>Atripliceae</taxon>
        <taxon>Chenopodium</taxon>
    </lineage>
</organism>
<name>A0A803LXW3_CHEQI</name>
<dbReference type="InterPro" id="IPR003657">
    <property type="entry name" value="WRKY_dom"/>
</dbReference>
<evidence type="ECO:0000259" key="7">
    <source>
        <dbReference type="PROSITE" id="PS50811"/>
    </source>
</evidence>
<dbReference type="Gramene" id="AUR62020314-RA">
    <property type="protein sequence ID" value="AUR62020314-RA:cds"/>
    <property type="gene ID" value="AUR62020314"/>
</dbReference>
<keyword evidence="5" id="KW-0539">Nucleus</keyword>
<proteinExistence type="predicted"/>
<dbReference type="Pfam" id="PF03106">
    <property type="entry name" value="WRKY"/>
    <property type="match status" value="1"/>
</dbReference>
<evidence type="ECO:0000256" key="5">
    <source>
        <dbReference type="ARBA" id="ARBA00023242"/>
    </source>
</evidence>
<dbReference type="EnsemblPlants" id="AUR62020314-RA">
    <property type="protein sequence ID" value="AUR62020314-RA:cds"/>
    <property type="gene ID" value="AUR62020314"/>
</dbReference>
<keyword evidence="3" id="KW-0238">DNA-binding</keyword>
<dbReference type="SUPFAM" id="SSF118290">
    <property type="entry name" value="WRKY DNA-binding domain"/>
    <property type="match status" value="1"/>
</dbReference>
<feature type="region of interest" description="Disordered" evidence="6">
    <location>
        <begin position="23"/>
        <end position="52"/>
    </location>
</feature>
<keyword evidence="2" id="KW-0805">Transcription regulation</keyword>
<keyword evidence="4" id="KW-0804">Transcription</keyword>